<dbReference type="Gene3D" id="2.60.40.2810">
    <property type="match status" value="1"/>
</dbReference>
<dbReference type="NCBIfam" id="NF041518">
    <property type="entry name" value="choice_anch_Q"/>
    <property type="match status" value="1"/>
</dbReference>
<dbReference type="InterPro" id="IPR040853">
    <property type="entry name" value="RapA2_cadherin-like"/>
</dbReference>
<dbReference type="AlphaFoldDB" id="A0A0D2N857"/>
<feature type="domain" description="RapA2 cadherin-like" evidence="2">
    <location>
        <begin position="1095"/>
        <end position="1167"/>
    </location>
</feature>
<keyword evidence="5" id="KW-1185">Reference proteome</keyword>
<feature type="signal peptide" evidence="1">
    <location>
        <begin position="1"/>
        <end position="25"/>
    </location>
</feature>
<dbReference type="RefSeq" id="XP_013900990.1">
    <property type="nucleotide sequence ID" value="XM_014045536.1"/>
</dbReference>
<dbReference type="InterPro" id="IPR011050">
    <property type="entry name" value="Pectin_lyase_fold/virulence"/>
</dbReference>
<dbReference type="PANTHER" id="PTHR11319">
    <property type="entry name" value="G PROTEIN-COUPLED RECEPTOR-RELATED"/>
    <property type="match status" value="1"/>
</dbReference>
<dbReference type="Gene3D" id="2.60.40.3440">
    <property type="match status" value="6"/>
</dbReference>
<dbReference type="PANTHER" id="PTHR11319:SF35">
    <property type="entry name" value="OUTER MEMBRANE PROTEIN PMPC-RELATED"/>
    <property type="match status" value="1"/>
</dbReference>
<dbReference type="GeneID" id="25738864"/>
<dbReference type="EMBL" id="KK101154">
    <property type="protein sequence ID" value="KIZ01971.1"/>
    <property type="molecule type" value="Genomic_DNA"/>
</dbReference>
<dbReference type="Pfam" id="PF17892">
    <property type="entry name" value="Cadherin_5"/>
    <property type="match status" value="1"/>
</dbReference>
<accession>A0A0D2N857</accession>
<proteinExistence type="predicted"/>
<dbReference type="Pfam" id="PF17963">
    <property type="entry name" value="Big_9"/>
    <property type="match status" value="3"/>
</dbReference>
<evidence type="ECO:0000259" key="3">
    <source>
        <dbReference type="Pfam" id="PF17892"/>
    </source>
</evidence>
<sequence length="1220" mass="123944">MQMHQHASLAVLLLVLAAMVSSTGAAPVSLVVTNDQDTGPGSLRDALSTVQPAATTIITFSSSLAGSTIDLTASGSLVLPALVGNASLTVQAPAVAGSPVLIVQPLVAGGNPETALGSKTATSATNPNVVVEFINFQFAEMTFAVYDGELRFTDCEFSSQGSLGQALVTKSALIVAGDRSKLTLTRVRMTGFRTFITGNPPGPAANGAAIRADPSISAAYPLRPTGVVATDLRVISCEASNGAIFVQDTPFTCTRCTFLSNVGTNGGGLYATGTGAAVALTDCQFSANIAQTAGGGMHVINGPTVVVRRVVFIGNQATFTGGGLHYSSSTSEAVLIYESSFVGNALVSSAAARGGGAYIASGNSLPTPPYATIQIHSTTFYNNELSGNPNPGEGSGLYLQLLQGPPANASIISCILWRDGFNAYPVYYTPSFSLANAAMPFYNNDWSGAQAAGVVGVFGNMDANPLLHPVSTFWIPFPSSPVIDAGANPNGDTADVRGLARVVGAAADIGAAENQAPVAVDGALTVNQGTVVTAQAPGVLAGAYDPDGDAPIRAVLVSGPTNGFLTLSSDGSFQYTPSVNYVGPDTIAFRASEGPRLSAVHQFIITLVRVNHAPVAGNVAYSVKQDFTLNQPAPGLLASSSDPDPGDRLSVAAVIPPANGALVPQADGSFRYTPNHGFSGSDSFSFQVMDGAGATSTAQGTITVVSNQPPIATNLNYTGKESTALVVDSAAGVLSTASDPDGDVPLSALLAPGGSPTHGALTLSANGSFTYSPTPGYSGPDVFKFTVVDTRNGTVTRQANINVVANLPPVATDLSYTAKQSVRLSVNASVGLLSTASDPDGDLPLVASVVAGSGPAHGTLNLQPDGSFTYAPTPGYSGADAFNFTVTDHRNGTVSRQATITVDANLPPVATDLSYTAKQSTNLSVNASAGVLSTASDPDSDLPLVASVVGGSGPAHGTLTLQPDGSFTYTPSPGYSGADAFNFTVTDHRNGTVSHQANITIVANLPPVATDLSYTAKQSVALSVNASVGLLSTASDPDGDLPLVASVVARSGPAHGTLNLQADGSFMYAPTPGYSGADAFNFTVTDHRNGSVSRQATITVVVNLPPVASDLSFTAKQSVTLSVDASAGLLSTASDPDGDLPLVASVVAGSGPAHGTLTLQPDGSFTYAPTLGYSGADAFNFTVTDHRNGSVSRHATITVGEMLNAKRWTLKSNMYVCLYT</sequence>
<reference evidence="4 5" key="1">
    <citation type="journal article" date="2013" name="BMC Genomics">
        <title>Reconstruction of the lipid metabolism for the microalga Monoraphidium neglectum from its genome sequence reveals characteristics suitable for biofuel production.</title>
        <authorList>
            <person name="Bogen C."/>
            <person name="Al-Dilaimi A."/>
            <person name="Albersmeier A."/>
            <person name="Wichmann J."/>
            <person name="Grundmann M."/>
            <person name="Rupp O."/>
            <person name="Lauersen K.J."/>
            <person name="Blifernez-Klassen O."/>
            <person name="Kalinowski J."/>
            <person name="Goesmann A."/>
            <person name="Mussgnug J.H."/>
            <person name="Kruse O."/>
        </authorList>
    </citation>
    <scope>NUCLEOTIDE SEQUENCE [LARGE SCALE GENOMIC DNA]</scope>
    <source>
        <strain evidence="4 5">SAG 48.87</strain>
    </source>
</reference>
<feature type="domain" description="Cadherin-like" evidence="3">
    <location>
        <begin position="610"/>
        <end position="704"/>
    </location>
</feature>
<dbReference type="NCBIfam" id="NF012211">
    <property type="entry name" value="tand_rpt_95"/>
    <property type="match status" value="7"/>
</dbReference>
<evidence type="ECO:0000313" key="5">
    <source>
        <dbReference type="Proteomes" id="UP000054498"/>
    </source>
</evidence>
<feature type="domain" description="RapA2 cadherin-like" evidence="2">
    <location>
        <begin position="512"/>
        <end position="575"/>
    </location>
</feature>
<dbReference type="KEGG" id="mng:MNEG_5988"/>
<dbReference type="InterPro" id="IPR041690">
    <property type="entry name" value="Cadherin_5"/>
</dbReference>
<protein>
    <submittedName>
        <fullName evidence="4">Outer membrane adhesin like protein</fullName>
    </submittedName>
</protein>
<evidence type="ECO:0000256" key="1">
    <source>
        <dbReference type="SAM" id="SignalP"/>
    </source>
</evidence>
<keyword evidence="1" id="KW-0732">Signal</keyword>
<dbReference type="Pfam" id="PF17803">
    <property type="entry name" value="Cadherin_4"/>
    <property type="match status" value="2"/>
</dbReference>
<evidence type="ECO:0000313" key="4">
    <source>
        <dbReference type="EMBL" id="KIZ01971.1"/>
    </source>
</evidence>
<dbReference type="SUPFAM" id="SSF51126">
    <property type="entry name" value="Pectin lyase-like"/>
    <property type="match status" value="1"/>
</dbReference>
<feature type="chain" id="PRO_5002259428" evidence="1">
    <location>
        <begin position="26"/>
        <end position="1220"/>
    </location>
</feature>
<dbReference type="InterPro" id="IPR059226">
    <property type="entry name" value="Choice_anch_Q_dom"/>
</dbReference>
<dbReference type="Proteomes" id="UP000054498">
    <property type="component" value="Unassembled WGS sequence"/>
</dbReference>
<name>A0A0D2N857_9CHLO</name>
<dbReference type="OrthoDB" id="47267at2759"/>
<organism evidence="4 5">
    <name type="scientific">Monoraphidium neglectum</name>
    <dbReference type="NCBI Taxonomy" id="145388"/>
    <lineage>
        <taxon>Eukaryota</taxon>
        <taxon>Viridiplantae</taxon>
        <taxon>Chlorophyta</taxon>
        <taxon>core chlorophytes</taxon>
        <taxon>Chlorophyceae</taxon>
        <taxon>CS clade</taxon>
        <taxon>Sphaeropleales</taxon>
        <taxon>Selenastraceae</taxon>
        <taxon>Monoraphidium</taxon>
    </lineage>
</organism>
<evidence type="ECO:0000259" key="2">
    <source>
        <dbReference type="Pfam" id="PF17803"/>
    </source>
</evidence>
<gene>
    <name evidence="4" type="ORF">MNEG_5988</name>
</gene>